<feature type="region of interest" description="Disordered" evidence="7">
    <location>
        <begin position="545"/>
        <end position="564"/>
    </location>
</feature>
<dbReference type="AlphaFoldDB" id="A0A0P5Y079"/>
<feature type="region of interest" description="Disordered" evidence="7">
    <location>
        <begin position="571"/>
        <end position="600"/>
    </location>
</feature>
<keyword evidence="9" id="KW-1185">Reference proteome</keyword>
<dbReference type="Gene3D" id="3.30.160.60">
    <property type="entry name" value="Classic Zinc Finger"/>
    <property type="match status" value="1"/>
</dbReference>
<evidence type="ECO:0000256" key="1">
    <source>
        <dbReference type="ARBA" id="ARBA00010843"/>
    </source>
</evidence>
<dbReference type="GO" id="GO:0008270">
    <property type="term" value="F:zinc ion binding"/>
    <property type="evidence" value="ECO:0007669"/>
    <property type="project" value="UniProtKB-KW"/>
</dbReference>
<keyword evidence="2" id="KW-0479">Metal-binding</keyword>
<keyword evidence="3" id="KW-0863">Zinc-finger</keyword>
<comment type="caution">
    <text evidence="8">The sequence shown here is derived from an EMBL/GenBank/DDBJ whole genome shotgun (WGS) entry which is preliminary data.</text>
</comment>
<feature type="compositionally biased region" description="Basic and acidic residues" evidence="7">
    <location>
        <begin position="184"/>
        <end position="198"/>
    </location>
</feature>
<dbReference type="Proteomes" id="UP000076858">
    <property type="component" value="Unassembled WGS sequence"/>
</dbReference>
<dbReference type="Pfam" id="PF13913">
    <property type="entry name" value="zf-C2HC_2"/>
    <property type="match status" value="2"/>
</dbReference>
<feature type="compositionally biased region" description="Low complexity" evidence="7">
    <location>
        <begin position="552"/>
        <end position="563"/>
    </location>
</feature>
<accession>A0A0P5Y079</accession>
<feature type="compositionally biased region" description="Low complexity" evidence="7">
    <location>
        <begin position="66"/>
        <end position="101"/>
    </location>
</feature>
<keyword evidence="4" id="KW-0862">Zinc</keyword>
<evidence type="ECO:0000256" key="7">
    <source>
        <dbReference type="SAM" id="MobiDB-lite"/>
    </source>
</evidence>
<evidence type="ECO:0000313" key="9">
    <source>
        <dbReference type="Proteomes" id="UP000076858"/>
    </source>
</evidence>
<dbReference type="InterPro" id="IPR049899">
    <property type="entry name" value="Znf_C2HC_C3H"/>
</dbReference>
<evidence type="ECO:0000256" key="4">
    <source>
        <dbReference type="ARBA" id="ARBA00022833"/>
    </source>
</evidence>
<evidence type="ECO:0000256" key="6">
    <source>
        <dbReference type="SAM" id="Coils"/>
    </source>
</evidence>
<dbReference type="OrthoDB" id="10255185at2759"/>
<evidence type="ECO:0000256" key="2">
    <source>
        <dbReference type="ARBA" id="ARBA00022723"/>
    </source>
</evidence>
<feature type="region of interest" description="Disordered" evidence="7">
    <location>
        <begin position="386"/>
        <end position="489"/>
    </location>
</feature>
<name>A0A0P5Y079_9CRUS</name>
<feature type="coiled-coil region" evidence="6">
    <location>
        <begin position="326"/>
        <end position="382"/>
    </location>
</feature>
<dbReference type="InterPro" id="IPR026104">
    <property type="entry name" value="ZNF_C2HC_dom_1C"/>
</dbReference>
<dbReference type="PANTHER" id="PTHR14649">
    <property type="entry name" value="ZINC FINGER C2HC DOMAIN-CONTAINING PROTEIN 1C"/>
    <property type="match status" value="1"/>
</dbReference>
<dbReference type="PROSITE" id="PS52027">
    <property type="entry name" value="ZF_C2HC_C3H"/>
    <property type="match status" value="2"/>
</dbReference>
<dbReference type="PANTHER" id="PTHR14649:SF1">
    <property type="entry name" value="ZINC FINGER C2HC DOMAIN-CONTAINING PROTEIN 1C"/>
    <property type="match status" value="1"/>
</dbReference>
<feature type="compositionally biased region" description="Basic and acidic residues" evidence="7">
    <location>
        <begin position="281"/>
        <end position="298"/>
    </location>
</feature>
<feature type="compositionally biased region" description="Basic and acidic residues" evidence="7">
    <location>
        <begin position="305"/>
        <end position="317"/>
    </location>
</feature>
<feature type="compositionally biased region" description="Low complexity" evidence="7">
    <location>
        <begin position="443"/>
        <end position="468"/>
    </location>
</feature>
<feature type="compositionally biased region" description="Basic and acidic residues" evidence="7">
    <location>
        <begin position="408"/>
        <end position="417"/>
    </location>
</feature>
<comment type="similarity">
    <text evidence="1">Belongs to the ZC2HC1 family.</text>
</comment>
<protein>
    <submittedName>
        <fullName evidence="8">Putative Zinc finger C2HC domain-containing protein 1A</fullName>
    </submittedName>
</protein>
<reference evidence="8 9" key="1">
    <citation type="submission" date="2016-03" db="EMBL/GenBank/DDBJ databases">
        <title>EvidentialGene: Evidence-directed Construction of Genes on Genomes.</title>
        <authorList>
            <person name="Gilbert D.G."/>
            <person name="Choi J.-H."/>
            <person name="Mockaitis K."/>
            <person name="Colbourne J."/>
            <person name="Pfrender M."/>
        </authorList>
    </citation>
    <scope>NUCLEOTIDE SEQUENCE [LARGE SCALE GENOMIC DNA]</scope>
    <source>
        <strain evidence="8 9">Xinb3</strain>
        <tissue evidence="8">Complete organism</tissue>
    </source>
</reference>
<feature type="compositionally biased region" description="Polar residues" evidence="7">
    <location>
        <begin position="229"/>
        <end position="280"/>
    </location>
</feature>
<evidence type="ECO:0000313" key="8">
    <source>
        <dbReference type="EMBL" id="KZS10235.1"/>
    </source>
</evidence>
<organism evidence="8 9">
    <name type="scientific">Daphnia magna</name>
    <dbReference type="NCBI Taxonomy" id="35525"/>
    <lineage>
        <taxon>Eukaryota</taxon>
        <taxon>Metazoa</taxon>
        <taxon>Ecdysozoa</taxon>
        <taxon>Arthropoda</taxon>
        <taxon>Crustacea</taxon>
        <taxon>Branchiopoda</taxon>
        <taxon>Diplostraca</taxon>
        <taxon>Cladocera</taxon>
        <taxon>Anomopoda</taxon>
        <taxon>Daphniidae</taxon>
        <taxon>Daphnia</taxon>
    </lineage>
</organism>
<keyword evidence="5 6" id="KW-0175">Coiled coil</keyword>
<feature type="compositionally biased region" description="Low complexity" evidence="7">
    <location>
        <begin position="386"/>
        <end position="401"/>
    </location>
</feature>
<sequence>MALVDNFLGNQQHGSSRLMMIQARFQQRQQEEKEHKLFAMLEEQHDPGSGDVGGGLGLIPATRTHSNGSNNSQHNSASSNASLSSSIGSSLASSLGSTGSGMTVPGGGKVRQMFEERRSQINGRPPVYAKNVETRKAIPVTTRGWDRSHPLDPLPSNAHERNLKVPTGSQQQQRSRARGVSLERGAHAFDDGKSDGIRRSKSQYQVDDAPGGIIRSPKRPPPSDGQHLLNVSGTLKPKSMTSLLDDNQNAINNHPSSKTIPRFGYNQSPVRNPSLRYQQASRDDTLGGSDQDRTDGSRNRSKSQQNDEYRRADRMDDSARLAASQAAAAMAAAAETTRRLEREKAQIQAEAKRREEELMNTIRKQQEQLQLLKQAASLAEQKAKAATAVPAAASVSRSSRPMKNSYRPADESSDDSKSSVSDDAVLSPPSSRGWNPASNIRKSSTSATHETSATPTPVKPKLAPKPVVESSPTKNATMPRKSIFATGPSAGGKDGLIACSLCGRNFASDRIEKHEGICAKTKAKKRKVFDITKMRVKGTEAESFVLAPPGRNNQQNNNSSNKKPISIGQHILQQQQQAAKVTAAPSAKESEDSKKADWRKKHESFIEAIRAAKAMQKHLKAGGKLSDLPPPPPSDTSDYITCPYCQRRFSPGAADRHIPKCSTILSNKKKIHK</sequence>
<feature type="compositionally biased region" description="Polar residues" evidence="7">
    <location>
        <begin position="428"/>
        <end position="442"/>
    </location>
</feature>
<dbReference type="EMBL" id="LRGB01001867">
    <property type="protein sequence ID" value="KZS10235.1"/>
    <property type="molecule type" value="Genomic_DNA"/>
</dbReference>
<feature type="region of interest" description="Disordered" evidence="7">
    <location>
        <begin position="44"/>
        <end position="317"/>
    </location>
</feature>
<evidence type="ECO:0000256" key="5">
    <source>
        <dbReference type="ARBA" id="ARBA00023054"/>
    </source>
</evidence>
<gene>
    <name evidence="8" type="ORF">APZ42_025327</name>
</gene>
<evidence type="ECO:0000256" key="3">
    <source>
        <dbReference type="ARBA" id="ARBA00022771"/>
    </source>
</evidence>
<proteinExistence type="inferred from homology"/>